<reference evidence="2" key="1">
    <citation type="journal article" date="2015" name="Nature">
        <title>Complex archaea that bridge the gap between prokaryotes and eukaryotes.</title>
        <authorList>
            <person name="Spang A."/>
            <person name="Saw J.H."/>
            <person name="Jorgensen S.L."/>
            <person name="Zaremba-Niedzwiedzka K."/>
            <person name="Martijn J."/>
            <person name="Lind A.E."/>
            <person name="van Eijk R."/>
            <person name="Schleper C."/>
            <person name="Guy L."/>
            <person name="Ettema T.J."/>
        </authorList>
    </citation>
    <scope>NUCLEOTIDE SEQUENCE</scope>
</reference>
<gene>
    <name evidence="2" type="ORF">LCGC14_1756140</name>
</gene>
<protein>
    <recommendedName>
        <fullName evidence="1">Acetophenone carboxylase-like C-terminal domain-containing protein</fullName>
    </recommendedName>
</protein>
<sequence>MTDVTKTKAELIDELAALRQHVATVEGRPPGGPSAEQRRIEHALRERVKELNCLYGITETVDRCGDSLDELLQEGVERERATLLRYLDMRYVGQHHEVTVEIPHNCAISEVHLEQIAASFHAAHELLYTYSMPETALEL</sequence>
<dbReference type="Pfam" id="PF19278">
    <property type="entry name" value="Hydant_A_C"/>
    <property type="match status" value="1"/>
</dbReference>
<evidence type="ECO:0000313" key="2">
    <source>
        <dbReference type="EMBL" id="KKM05240.1"/>
    </source>
</evidence>
<feature type="domain" description="Acetophenone carboxylase-like C-terminal" evidence="1">
    <location>
        <begin position="67"/>
        <end position="130"/>
    </location>
</feature>
<name>A0A0F9H2G7_9ZZZZ</name>
<proteinExistence type="predicted"/>
<dbReference type="InterPro" id="IPR049517">
    <property type="entry name" value="ACX-like_C"/>
</dbReference>
<evidence type="ECO:0000259" key="1">
    <source>
        <dbReference type="Pfam" id="PF19278"/>
    </source>
</evidence>
<accession>A0A0F9H2G7</accession>
<comment type="caution">
    <text evidence="2">The sequence shown here is derived from an EMBL/GenBank/DDBJ whole genome shotgun (WGS) entry which is preliminary data.</text>
</comment>
<dbReference type="AlphaFoldDB" id="A0A0F9H2G7"/>
<dbReference type="EMBL" id="LAZR01016266">
    <property type="protein sequence ID" value="KKM05240.1"/>
    <property type="molecule type" value="Genomic_DNA"/>
</dbReference>
<feature type="non-terminal residue" evidence="2">
    <location>
        <position position="139"/>
    </location>
</feature>
<organism evidence="2">
    <name type="scientific">marine sediment metagenome</name>
    <dbReference type="NCBI Taxonomy" id="412755"/>
    <lineage>
        <taxon>unclassified sequences</taxon>
        <taxon>metagenomes</taxon>
        <taxon>ecological metagenomes</taxon>
    </lineage>
</organism>